<dbReference type="SUPFAM" id="SSF57701">
    <property type="entry name" value="Zn2/Cys6 DNA-binding domain"/>
    <property type="match status" value="1"/>
</dbReference>
<keyword evidence="4" id="KW-1185">Reference proteome</keyword>
<dbReference type="Gene3D" id="4.10.240.10">
    <property type="entry name" value="Zn(2)-C6 fungal-type DNA-binding domain"/>
    <property type="match status" value="1"/>
</dbReference>
<dbReference type="PROSITE" id="PS50048">
    <property type="entry name" value="ZN2_CY6_FUNGAL_2"/>
    <property type="match status" value="1"/>
</dbReference>
<reference evidence="3" key="1">
    <citation type="journal article" date="2021" name="Nat. Commun.">
        <title>Genetic determinants of endophytism in the Arabidopsis root mycobiome.</title>
        <authorList>
            <person name="Mesny F."/>
            <person name="Miyauchi S."/>
            <person name="Thiergart T."/>
            <person name="Pickel B."/>
            <person name="Atanasova L."/>
            <person name="Karlsson M."/>
            <person name="Huettel B."/>
            <person name="Barry K.W."/>
            <person name="Haridas S."/>
            <person name="Chen C."/>
            <person name="Bauer D."/>
            <person name="Andreopoulos W."/>
            <person name="Pangilinan J."/>
            <person name="LaButti K."/>
            <person name="Riley R."/>
            <person name="Lipzen A."/>
            <person name="Clum A."/>
            <person name="Drula E."/>
            <person name="Henrissat B."/>
            <person name="Kohler A."/>
            <person name="Grigoriev I.V."/>
            <person name="Martin F.M."/>
            <person name="Hacquard S."/>
        </authorList>
    </citation>
    <scope>NUCLEOTIDE SEQUENCE</scope>
    <source>
        <strain evidence="3">MPI-SDFR-AT-0117</strain>
    </source>
</reference>
<dbReference type="OrthoDB" id="5126878at2759"/>
<dbReference type="InterPro" id="IPR036864">
    <property type="entry name" value="Zn2-C6_fun-type_DNA-bd_sf"/>
</dbReference>
<protein>
    <recommendedName>
        <fullName evidence="2">Zn(2)-C6 fungal-type domain-containing protein</fullName>
    </recommendedName>
</protein>
<evidence type="ECO:0000313" key="3">
    <source>
        <dbReference type="EMBL" id="KAH6695773.1"/>
    </source>
</evidence>
<evidence type="ECO:0000259" key="2">
    <source>
        <dbReference type="PROSITE" id="PS50048"/>
    </source>
</evidence>
<evidence type="ECO:0000256" key="1">
    <source>
        <dbReference type="ARBA" id="ARBA00023242"/>
    </source>
</evidence>
<dbReference type="EMBL" id="JAGSXJ010000002">
    <property type="protein sequence ID" value="KAH6695773.1"/>
    <property type="molecule type" value="Genomic_DNA"/>
</dbReference>
<proteinExistence type="predicted"/>
<dbReference type="GO" id="GO:0000981">
    <property type="term" value="F:DNA-binding transcription factor activity, RNA polymerase II-specific"/>
    <property type="evidence" value="ECO:0007669"/>
    <property type="project" value="InterPro"/>
</dbReference>
<organism evidence="3 4">
    <name type="scientific">Plectosphaerella plurivora</name>
    <dbReference type="NCBI Taxonomy" id="936078"/>
    <lineage>
        <taxon>Eukaryota</taxon>
        <taxon>Fungi</taxon>
        <taxon>Dikarya</taxon>
        <taxon>Ascomycota</taxon>
        <taxon>Pezizomycotina</taxon>
        <taxon>Sordariomycetes</taxon>
        <taxon>Hypocreomycetidae</taxon>
        <taxon>Glomerellales</taxon>
        <taxon>Plectosphaerellaceae</taxon>
        <taxon>Plectosphaerella</taxon>
    </lineage>
</organism>
<evidence type="ECO:0000313" key="4">
    <source>
        <dbReference type="Proteomes" id="UP000770015"/>
    </source>
</evidence>
<dbReference type="PANTHER" id="PTHR38111:SF9">
    <property type="entry name" value="ZN(2)-C6 FUNGAL-TYPE DOMAIN-CONTAINING PROTEIN"/>
    <property type="match status" value="1"/>
</dbReference>
<sequence>MGRLPTSGYCLTCRQRRVKCDRGKPTCQRCVKSGHRCQGYEGLVIRMDKKWCPPSTPVKTVTPLMRSPALLRVTSWGSAPVAGRQNRGPSVVPAATKMNGLSMPASSVTFDHLVSHFQWAPWWKFVLQMGLCTDPSGAAHKAASSLLTGYYAKHNGDEKVFLESRRYYGESLVLVSEALTFHTSESLPMMVLPIMIMSMHPYVFDSSVEFEHHIGLGVVLERCGPVNFQKHTDVFRSCRSIITCLSFGRRERTFLEDPEWQTVPFYLDGKNSMDYLYDTTVFIPGLFQDIHAMRAGTIKNDYAWMARRHRALEQELDVWHATWELGRPRAAEAAANRNANIHPFMAQYGTVDRAIEALAHFSSIIYLDKLAGLIAEGSYPEAETVTTLQVPSPSLVHMVRLCEWVTGELARPRTFSHLAPVPIAIIYCALKDLGGPGDELAKNLTTSCKVAKERIQYLNVYDIWRPRYESTAYHRSKTTYCRGDD</sequence>
<feature type="domain" description="Zn(2)-C6 fungal-type" evidence="2">
    <location>
        <begin position="10"/>
        <end position="37"/>
    </location>
</feature>
<gene>
    <name evidence="3" type="ORF">F5X68DRAFT_258308</name>
</gene>
<dbReference type="InterPro" id="IPR053178">
    <property type="entry name" value="Osmoadaptation_assoc"/>
</dbReference>
<accession>A0A9P8VNG1</accession>
<dbReference type="InterPro" id="IPR001138">
    <property type="entry name" value="Zn2Cys6_DnaBD"/>
</dbReference>
<dbReference type="PANTHER" id="PTHR38111">
    <property type="entry name" value="ZN(2)-C6 FUNGAL-TYPE DOMAIN-CONTAINING PROTEIN-RELATED"/>
    <property type="match status" value="1"/>
</dbReference>
<keyword evidence="1" id="KW-0539">Nucleus</keyword>
<dbReference type="CDD" id="cd00067">
    <property type="entry name" value="GAL4"/>
    <property type="match status" value="1"/>
</dbReference>
<dbReference type="AlphaFoldDB" id="A0A9P8VNG1"/>
<dbReference type="SMART" id="SM00066">
    <property type="entry name" value="GAL4"/>
    <property type="match status" value="1"/>
</dbReference>
<name>A0A9P8VNG1_9PEZI</name>
<comment type="caution">
    <text evidence="3">The sequence shown here is derived from an EMBL/GenBank/DDBJ whole genome shotgun (WGS) entry which is preliminary data.</text>
</comment>
<dbReference type="GO" id="GO:0008270">
    <property type="term" value="F:zinc ion binding"/>
    <property type="evidence" value="ECO:0007669"/>
    <property type="project" value="InterPro"/>
</dbReference>
<dbReference type="Proteomes" id="UP000770015">
    <property type="component" value="Unassembled WGS sequence"/>
</dbReference>
<dbReference type="Pfam" id="PF00172">
    <property type="entry name" value="Zn_clus"/>
    <property type="match status" value="1"/>
</dbReference>